<reference evidence="2" key="4">
    <citation type="submission" date="2023-01" db="EMBL/GenBank/DDBJ databases">
        <title>Draft genome sequence of Methylobacterium oxalidis strain NBRC 107715.</title>
        <authorList>
            <person name="Sun Q."/>
            <person name="Mori K."/>
        </authorList>
    </citation>
    <scope>NUCLEOTIDE SEQUENCE</scope>
    <source>
        <strain evidence="2">NBRC 107715</strain>
    </source>
</reference>
<name>A0A512J483_9HYPH</name>
<evidence type="ECO:0000313" key="2">
    <source>
        <dbReference type="EMBL" id="GLS63592.1"/>
    </source>
</evidence>
<keyword evidence="4" id="KW-1185">Reference proteome</keyword>
<evidence type="ECO:0000313" key="3">
    <source>
        <dbReference type="Proteomes" id="UP000321960"/>
    </source>
</evidence>
<reference evidence="4" key="2">
    <citation type="journal article" date="2019" name="Int. J. Syst. Evol. Microbiol.">
        <title>The Global Catalogue of Microorganisms (GCM) 10K type strain sequencing project: providing services to taxonomists for standard genome sequencing and annotation.</title>
        <authorList>
            <consortium name="The Broad Institute Genomics Platform"/>
            <consortium name="The Broad Institute Genome Sequencing Center for Infectious Disease"/>
            <person name="Wu L."/>
            <person name="Ma J."/>
        </authorList>
    </citation>
    <scope>NUCLEOTIDE SEQUENCE [LARGE SCALE GENOMIC DNA]</scope>
    <source>
        <strain evidence="4">NBRC 107715</strain>
    </source>
</reference>
<evidence type="ECO:0008006" key="5">
    <source>
        <dbReference type="Google" id="ProtNLM"/>
    </source>
</evidence>
<dbReference type="EMBL" id="BSPK01000025">
    <property type="protein sequence ID" value="GLS63592.1"/>
    <property type="molecule type" value="Genomic_DNA"/>
</dbReference>
<organism evidence="1 3">
    <name type="scientific">Methylobacterium oxalidis</name>
    <dbReference type="NCBI Taxonomy" id="944322"/>
    <lineage>
        <taxon>Bacteria</taxon>
        <taxon>Pseudomonadati</taxon>
        <taxon>Pseudomonadota</taxon>
        <taxon>Alphaproteobacteria</taxon>
        <taxon>Hyphomicrobiales</taxon>
        <taxon>Methylobacteriaceae</taxon>
        <taxon>Methylobacterium</taxon>
    </lineage>
</organism>
<evidence type="ECO:0000313" key="1">
    <source>
        <dbReference type="EMBL" id="GEP04766.1"/>
    </source>
</evidence>
<evidence type="ECO:0000313" key="4">
    <source>
        <dbReference type="Proteomes" id="UP001156856"/>
    </source>
</evidence>
<proteinExistence type="predicted"/>
<reference evidence="2" key="1">
    <citation type="journal article" date="2014" name="Int. J. Syst. Evol. Microbiol.">
        <title>Complete genome of a new Firmicutes species belonging to the dominant human colonic microbiota ('Ruminococcus bicirculans') reveals two chromosomes and a selective capacity to utilize plant glucans.</title>
        <authorList>
            <consortium name="NISC Comparative Sequencing Program"/>
            <person name="Wegmann U."/>
            <person name="Louis P."/>
            <person name="Goesmann A."/>
            <person name="Henrissat B."/>
            <person name="Duncan S.H."/>
            <person name="Flint H.J."/>
        </authorList>
    </citation>
    <scope>NUCLEOTIDE SEQUENCE</scope>
    <source>
        <strain evidence="2">NBRC 107715</strain>
    </source>
</reference>
<accession>A0A512J483</accession>
<reference evidence="1 3" key="3">
    <citation type="submission" date="2019-07" db="EMBL/GenBank/DDBJ databases">
        <title>Whole genome shotgun sequence of Methylobacterium oxalidis NBRC 107715.</title>
        <authorList>
            <person name="Hosoyama A."/>
            <person name="Uohara A."/>
            <person name="Ohji S."/>
            <person name="Ichikawa N."/>
        </authorList>
    </citation>
    <scope>NUCLEOTIDE SEQUENCE [LARGE SCALE GENOMIC DNA]</scope>
    <source>
        <strain evidence="1 3">NBRC 107715</strain>
    </source>
</reference>
<comment type="caution">
    <text evidence="1">The sequence shown here is derived from an EMBL/GenBank/DDBJ whole genome shotgun (WGS) entry which is preliminary data.</text>
</comment>
<sequence>MVRAGDPAPAFAHTEVAPLETVTPGWNDRRAEINRTAPLDPAVFGASEITFGLQGRDLLDDRIRNSASGKKDEILLPGRSVRLFLKARF</sequence>
<dbReference type="Proteomes" id="UP001156856">
    <property type="component" value="Unassembled WGS sequence"/>
</dbReference>
<dbReference type="AlphaFoldDB" id="A0A512J483"/>
<gene>
    <name evidence="2" type="ORF">GCM10007888_19730</name>
    <name evidence="1" type="ORF">MOX02_28040</name>
</gene>
<dbReference type="EMBL" id="BJZU01000052">
    <property type="protein sequence ID" value="GEP04766.1"/>
    <property type="molecule type" value="Genomic_DNA"/>
</dbReference>
<protein>
    <recommendedName>
        <fullName evidence="5">TonB-dependent receptor-like beta-barrel domain-containing protein</fullName>
    </recommendedName>
</protein>
<dbReference type="Proteomes" id="UP000321960">
    <property type="component" value="Unassembled WGS sequence"/>
</dbReference>